<dbReference type="AlphaFoldDB" id="A0A368G6U2"/>
<dbReference type="OrthoDB" id="10063861at2759"/>
<dbReference type="GO" id="GO:0005509">
    <property type="term" value="F:calcium ion binding"/>
    <property type="evidence" value="ECO:0007669"/>
    <property type="project" value="InterPro"/>
</dbReference>
<dbReference type="InterPro" id="IPR027417">
    <property type="entry name" value="P-loop_NTPase"/>
</dbReference>
<keyword evidence="6" id="KW-1185">Reference proteome</keyword>
<dbReference type="Proteomes" id="UP000252519">
    <property type="component" value="Unassembled WGS sequence"/>
</dbReference>
<dbReference type="GO" id="GO:0003677">
    <property type="term" value="F:DNA binding"/>
    <property type="evidence" value="ECO:0007669"/>
    <property type="project" value="InterPro"/>
</dbReference>
<dbReference type="InterPro" id="IPR007150">
    <property type="entry name" value="HUS1/Mec3"/>
</dbReference>
<accession>A0A368G6U2</accession>
<dbReference type="Gene3D" id="3.70.10.10">
    <property type="match status" value="1"/>
</dbReference>
<dbReference type="PROSITE" id="PS50162">
    <property type="entry name" value="RECA_2"/>
    <property type="match status" value="1"/>
</dbReference>
<feature type="domain" description="RecA family profile 1" evidence="3">
    <location>
        <begin position="72"/>
        <end position="182"/>
    </location>
</feature>
<dbReference type="InterPro" id="IPR013632">
    <property type="entry name" value="Rad51_C"/>
</dbReference>
<dbReference type="Gene3D" id="1.10.238.10">
    <property type="entry name" value="EF-hand"/>
    <property type="match status" value="2"/>
</dbReference>
<dbReference type="STRING" id="29170.A0A368G6U2"/>
<dbReference type="GO" id="GO:0016460">
    <property type="term" value="C:myosin II complex"/>
    <property type="evidence" value="ECO:0007669"/>
    <property type="project" value="TreeGrafter"/>
</dbReference>
<proteinExistence type="predicted"/>
<dbReference type="PANTHER" id="PTHR23048:SF49">
    <property type="entry name" value="FI08416P-RELATED"/>
    <property type="match status" value="1"/>
</dbReference>
<dbReference type="GO" id="GO:0006281">
    <property type="term" value="P:DNA repair"/>
    <property type="evidence" value="ECO:0007669"/>
    <property type="project" value="InterPro"/>
</dbReference>
<comment type="caution">
    <text evidence="5">The sequence shown here is derived from an EMBL/GenBank/DDBJ whole genome shotgun (WGS) entry which is preliminary data.</text>
</comment>
<dbReference type="Pfam" id="PF04005">
    <property type="entry name" value="Hus1"/>
    <property type="match status" value="1"/>
</dbReference>
<dbReference type="GO" id="GO:0030896">
    <property type="term" value="C:checkpoint clamp complex"/>
    <property type="evidence" value="ECO:0007669"/>
    <property type="project" value="InterPro"/>
</dbReference>
<protein>
    <recommendedName>
        <fullName evidence="2">Myosin-2 essential light chain</fullName>
    </recommendedName>
</protein>
<evidence type="ECO:0000256" key="2">
    <source>
        <dbReference type="ARBA" id="ARBA00069033"/>
    </source>
</evidence>
<gene>
    <name evidence="5" type="ORF">ANCCAN_13892</name>
</gene>
<dbReference type="GO" id="GO:0140664">
    <property type="term" value="F:ATP-dependent DNA damage sensor activity"/>
    <property type="evidence" value="ECO:0007669"/>
    <property type="project" value="InterPro"/>
</dbReference>
<evidence type="ECO:0000256" key="1">
    <source>
        <dbReference type="ARBA" id="ARBA00022737"/>
    </source>
</evidence>
<evidence type="ECO:0000313" key="6">
    <source>
        <dbReference type="Proteomes" id="UP000252519"/>
    </source>
</evidence>
<reference evidence="5 6" key="1">
    <citation type="submission" date="2014-10" db="EMBL/GenBank/DDBJ databases">
        <title>Draft genome of the hookworm Ancylostoma caninum.</title>
        <authorList>
            <person name="Mitreva M."/>
        </authorList>
    </citation>
    <scope>NUCLEOTIDE SEQUENCE [LARGE SCALE GENOMIC DNA]</scope>
    <source>
        <strain evidence="5 6">Baltimore</strain>
    </source>
</reference>
<organism evidence="5 6">
    <name type="scientific">Ancylostoma caninum</name>
    <name type="common">Dog hookworm</name>
    <dbReference type="NCBI Taxonomy" id="29170"/>
    <lineage>
        <taxon>Eukaryota</taxon>
        <taxon>Metazoa</taxon>
        <taxon>Ecdysozoa</taxon>
        <taxon>Nematoda</taxon>
        <taxon>Chromadorea</taxon>
        <taxon>Rhabditida</taxon>
        <taxon>Rhabditina</taxon>
        <taxon>Rhabditomorpha</taxon>
        <taxon>Strongyloidea</taxon>
        <taxon>Ancylostomatidae</taxon>
        <taxon>Ancylostomatinae</taxon>
        <taxon>Ancylostoma</taxon>
    </lineage>
</organism>
<dbReference type="InterPro" id="IPR011992">
    <property type="entry name" value="EF-hand-dom_pair"/>
</dbReference>
<dbReference type="GO" id="GO:0005524">
    <property type="term" value="F:ATP binding"/>
    <property type="evidence" value="ECO:0007669"/>
    <property type="project" value="InterPro"/>
</dbReference>
<dbReference type="PANTHER" id="PTHR23048">
    <property type="entry name" value="MYOSIN LIGHT CHAIN 1, 3"/>
    <property type="match status" value="1"/>
</dbReference>
<dbReference type="InterPro" id="IPR050230">
    <property type="entry name" value="CALM/Myosin/TropC-like"/>
</dbReference>
<dbReference type="SUPFAM" id="SSF47473">
    <property type="entry name" value="EF-hand"/>
    <property type="match status" value="1"/>
</dbReference>
<dbReference type="SUPFAM" id="SSF52540">
    <property type="entry name" value="P-loop containing nucleoside triphosphate hydrolases"/>
    <property type="match status" value="1"/>
</dbReference>
<name>A0A368G6U2_ANCCA</name>
<dbReference type="Gene3D" id="3.40.50.300">
    <property type="entry name" value="P-loop containing nucleotide triphosphate hydrolases"/>
    <property type="match status" value="2"/>
</dbReference>
<dbReference type="Pfam" id="PF08423">
    <property type="entry name" value="Rad51"/>
    <property type="match status" value="1"/>
</dbReference>
<dbReference type="CDD" id="cd00051">
    <property type="entry name" value="EFh"/>
    <property type="match status" value="1"/>
</dbReference>
<dbReference type="EMBL" id="JOJR01000299">
    <property type="protein sequence ID" value="RCN40156.1"/>
    <property type="molecule type" value="Genomic_DNA"/>
</dbReference>
<sequence>MGGTQVQAKPTCQHKCLNGAIGVAGLEANACSAVGGPEWIPKGEQFEDDLMGDKSSVQFKTARELHEFECSSSSALPSGCLALDDLLGGGFLPGCVTEISGEAGCGKSQICMQFAAVTIASGHRVICVETERGFSVKRLRQMLEYRTSEVDVAMQRLLMSSPSTLEQMVHVLSKLETSTEQLAEVICVNHVTSRQDTTSGEWTTSPFLSKGFSRRPTIQLWLERISSDSETKRQITLLKSPFCPKSTAEYVITISLPCMYFSEFWCIRRQKSFSSVISSLLHEQFNKVSKVALTMRFSAILCDQGSVESFSKCVGAVARLCKKRCGLRITKDGMCFVANDTLREQGNFLSVLIPPRPDFEVYNFAGVSEERNEIVMELDIDDFEKSVTGVHSYLKIKLRQKPNQKPFLQLELRDKGTVHELPVKLIKTAHWPLYRRPDVPRGMMGVYFPPIKSVLRVLQSLRHVGNKNITLKISNGGEMHLKCRMDQAEVTVYFSELANDTITEEQSQEHWCTVRLSLKIVHMFFSGFMFMANLNVLLSKVGDVLRALGQNPTEAEISRCCGSYEKEARLSFEDFVPIFQSVSKNREKHTVEEFVEGLSHFDKEGNGLINVAELRHLLTTLGERLSDEEVDQLLAGHNDSHGNVNIADFVRNVMNS</sequence>
<dbReference type="InterPro" id="IPR002048">
    <property type="entry name" value="EF_hand_dom"/>
</dbReference>
<evidence type="ECO:0000259" key="3">
    <source>
        <dbReference type="PROSITE" id="PS50162"/>
    </source>
</evidence>
<dbReference type="GO" id="GO:0000077">
    <property type="term" value="P:DNA damage checkpoint signaling"/>
    <property type="evidence" value="ECO:0007669"/>
    <property type="project" value="InterPro"/>
</dbReference>
<evidence type="ECO:0000313" key="5">
    <source>
        <dbReference type="EMBL" id="RCN40156.1"/>
    </source>
</evidence>
<feature type="domain" description="EF-hand" evidence="4">
    <location>
        <begin position="589"/>
        <end position="624"/>
    </location>
</feature>
<keyword evidence="1" id="KW-0677">Repeat</keyword>
<evidence type="ECO:0000259" key="4">
    <source>
        <dbReference type="PROSITE" id="PS50222"/>
    </source>
</evidence>
<dbReference type="PROSITE" id="PS50222">
    <property type="entry name" value="EF_HAND_2"/>
    <property type="match status" value="1"/>
</dbReference>
<dbReference type="InterPro" id="IPR020588">
    <property type="entry name" value="RecA_ATP-bd"/>
</dbReference>
<dbReference type="FunFam" id="1.10.238.10:FF:000082">
    <property type="entry name" value="Myosin light chain 1"/>
    <property type="match status" value="1"/>
</dbReference>